<dbReference type="Gene3D" id="2.70.150.10">
    <property type="entry name" value="Calcium-transporting ATPase, cytoplasmic transduction domain A"/>
    <property type="match status" value="1"/>
</dbReference>
<dbReference type="Pfam" id="PF00122">
    <property type="entry name" value="E1-E2_ATPase"/>
    <property type="match status" value="1"/>
</dbReference>
<dbReference type="GO" id="GO:0005886">
    <property type="term" value="C:plasma membrane"/>
    <property type="evidence" value="ECO:0007669"/>
    <property type="project" value="UniProtKB-SubCell"/>
</dbReference>
<dbReference type="EMBL" id="JACHBL010000001">
    <property type="protein sequence ID" value="MBB5597920.1"/>
    <property type="molecule type" value="Genomic_DNA"/>
</dbReference>
<dbReference type="SUPFAM" id="SSF81653">
    <property type="entry name" value="Calcium ATPase, transduction domain A"/>
    <property type="match status" value="1"/>
</dbReference>
<dbReference type="InterPro" id="IPR023299">
    <property type="entry name" value="ATPase_P-typ_cyto_dom_N"/>
</dbReference>
<dbReference type="InterPro" id="IPR008250">
    <property type="entry name" value="ATPase_P-typ_transduc_dom_A_sf"/>
</dbReference>
<dbReference type="InterPro" id="IPR051014">
    <property type="entry name" value="Cation_Transport_ATPase_IB"/>
</dbReference>
<dbReference type="Gene3D" id="3.40.50.1000">
    <property type="entry name" value="HAD superfamily/HAD-like"/>
    <property type="match status" value="1"/>
</dbReference>
<evidence type="ECO:0000256" key="3">
    <source>
        <dbReference type="ARBA" id="ARBA00022692"/>
    </source>
</evidence>
<feature type="domain" description="P-type ATPase A" evidence="7">
    <location>
        <begin position="118"/>
        <end position="218"/>
    </location>
</feature>
<comment type="subcellular location">
    <subcellularLocation>
        <location evidence="1">Cell membrane</location>
        <topology evidence="1">Multi-pass membrane protein</topology>
    </subcellularLocation>
</comment>
<keyword evidence="3 6" id="KW-0812">Transmembrane</keyword>
<dbReference type="AlphaFoldDB" id="A0A7W9DAR5"/>
<evidence type="ECO:0000256" key="1">
    <source>
        <dbReference type="ARBA" id="ARBA00004651"/>
    </source>
</evidence>
<evidence type="ECO:0000256" key="4">
    <source>
        <dbReference type="ARBA" id="ARBA00022989"/>
    </source>
</evidence>
<protein>
    <submittedName>
        <fullName evidence="8">Heavy metal translocating P-type ATPase</fullName>
    </submittedName>
</protein>
<dbReference type="PROSITE" id="PS00154">
    <property type="entry name" value="ATPASE_E1_E2"/>
    <property type="match status" value="1"/>
</dbReference>
<keyword evidence="6" id="KW-1003">Cell membrane</keyword>
<dbReference type="NCBIfam" id="TIGR01525">
    <property type="entry name" value="ATPase-IB_hvy"/>
    <property type="match status" value="1"/>
</dbReference>
<dbReference type="GO" id="GO:0005524">
    <property type="term" value="F:ATP binding"/>
    <property type="evidence" value="ECO:0007669"/>
    <property type="project" value="UniProtKB-UniRule"/>
</dbReference>
<dbReference type="GO" id="GO:0015086">
    <property type="term" value="F:cadmium ion transmembrane transporter activity"/>
    <property type="evidence" value="ECO:0007669"/>
    <property type="project" value="TreeGrafter"/>
</dbReference>
<accession>A0A7W9DAR5</accession>
<dbReference type="PRINTS" id="PR00119">
    <property type="entry name" value="CATATPASE"/>
</dbReference>
<dbReference type="NCBIfam" id="TIGR01512">
    <property type="entry name" value="ATPase-IB2_Cd"/>
    <property type="match status" value="1"/>
</dbReference>
<comment type="caution">
    <text evidence="8">The sequence shown here is derived from an EMBL/GenBank/DDBJ whole genome shotgun (WGS) entry which is preliminary data.</text>
</comment>
<evidence type="ECO:0000259" key="7">
    <source>
        <dbReference type="Pfam" id="PF00122"/>
    </source>
</evidence>
<gene>
    <name evidence="8" type="ORF">BKA12_001000</name>
</gene>
<evidence type="ECO:0000313" key="8">
    <source>
        <dbReference type="EMBL" id="MBB5597920.1"/>
    </source>
</evidence>
<dbReference type="PANTHER" id="PTHR48085">
    <property type="entry name" value="CADMIUM/ZINC-TRANSPORTING ATPASE HMA2-RELATED"/>
    <property type="match status" value="1"/>
</dbReference>
<feature type="transmembrane region" description="Helical" evidence="6">
    <location>
        <begin position="12"/>
        <end position="29"/>
    </location>
</feature>
<dbReference type="InterPro" id="IPR036412">
    <property type="entry name" value="HAD-like_sf"/>
</dbReference>
<sequence length="636" mass="66407">MGGVFSFLKRYPFVLATVLVAIFAGILAVGPAAEVVPWVLGTFALLMAGRSFVGMVRELRSGSFGVDLLAITAISAAVAVGEYWAALVIVLMLTGGEALEDYAAHRAKKDLTALLSKSPQSASRINADGSVSVVPINELAPGDEVLVRANEVVPVDGTLTSATGEFNESSLTGESLPVEFVRGEEVLSGVVNGSGSVTLIATRAAKDSQYQQIAALVEEAAASKAPMVRLADRFAVPFTLISLLIAGLAWWFSGDPVRFAEVLVVATPCPLIIAAPVAFMAGMSRSARGGAIVKSSATLEKFHRARSIAFDKTGTLTYGQPSLTAVRTTLAQFGAGMSENRLLQLAASAEQTSAHTLAAAVTRGAKDRGISLITPEKSEESTANGVISVIDGHDVWVGKRSFIEEKVGKPLTRTELVPGELAIYVAVDRQHAGALVLKDEVRENSGSTLEVLKDQGIEHFTMLTGDDQATAKHVAAELGIDRVQANCLPADKVAAVHGIKERPVIMVGDGVNDAPVLAAADVGVAMGARGATAASESADVVILRDDISRVAHAVVVGRETVNVALQAIAVGILLSLVFMTIAAFGNLPAIVGAWMQEVVDVVAILWALRASRGKEVVPELKASSWKSPAVTSQPKV</sequence>
<evidence type="ECO:0000313" key="9">
    <source>
        <dbReference type="Proteomes" id="UP000523863"/>
    </source>
</evidence>
<organism evidence="8 9">
    <name type="scientific">Neomicrococcus lactis</name>
    <dbReference type="NCBI Taxonomy" id="732241"/>
    <lineage>
        <taxon>Bacteria</taxon>
        <taxon>Bacillati</taxon>
        <taxon>Actinomycetota</taxon>
        <taxon>Actinomycetes</taxon>
        <taxon>Micrococcales</taxon>
        <taxon>Micrococcaceae</taxon>
        <taxon>Neomicrococcus</taxon>
    </lineage>
</organism>
<dbReference type="GO" id="GO:0019829">
    <property type="term" value="F:ATPase-coupled monoatomic cation transmembrane transporter activity"/>
    <property type="evidence" value="ECO:0007669"/>
    <property type="project" value="InterPro"/>
</dbReference>
<dbReference type="Gene3D" id="3.40.1110.10">
    <property type="entry name" value="Calcium-transporting ATPase, cytoplasmic domain N"/>
    <property type="match status" value="1"/>
</dbReference>
<dbReference type="GO" id="GO:0016887">
    <property type="term" value="F:ATP hydrolysis activity"/>
    <property type="evidence" value="ECO:0007669"/>
    <property type="project" value="InterPro"/>
</dbReference>
<proteinExistence type="inferred from homology"/>
<evidence type="ECO:0000256" key="6">
    <source>
        <dbReference type="RuleBase" id="RU362081"/>
    </source>
</evidence>
<keyword evidence="9" id="KW-1185">Reference proteome</keyword>
<dbReference type="Proteomes" id="UP000523863">
    <property type="component" value="Unassembled WGS sequence"/>
</dbReference>
<dbReference type="SUPFAM" id="SSF81665">
    <property type="entry name" value="Calcium ATPase, transmembrane domain M"/>
    <property type="match status" value="1"/>
</dbReference>
<comment type="similarity">
    <text evidence="2 6">Belongs to the cation transport ATPase (P-type) (TC 3.A.3) family. Type IB subfamily.</text>
</comment>
<dbReference type="InterPro" id="IPR059000">
    <property type="entry name" value="ATPase_P-type_domA"/>
</dbReference>
<feature type="transmembrane region" description="Helical" evidence="6">
    <location>
        <begin position="563"/>
        <end position="584"/>
    </location>
</feature>
<dbReference type="NCBIfam" id="TIGR01494">
    <property type="entry name" value="ATPase_P-type"/>
    <property type="match status" value="2"/>
</dbReference>
<feature type="transmembrane region" description="Helical" evidence="6">
    <location>
        <begin position="259"/>
        <end position="279"/>
    </location>
</feature>
<keyword evidence="6" id="KW-0479">Metal-binding</keyword>
<keyword evidence="4 6" id="KW-1133">Transmembrane helix</keyword>
<dbReference type="InterPro" id="IPR001757">
    <property type="entry name" value="P_typ_ATPase"/>
</dbReference>
<dbReference type="Pfam" id="PF00702">
    <property type="entry name" value="Hydrolase"/>
    <property type="match status" value="1"/>
</dbReference>
<dbReference type="PANTHER" id="PTHR48085:SF5">
    <property type="entry name" value="CADMIUM_ZINC-TRANSPORTING ATPASE HMA4-RELATED"/>
    <property type="match status" value="1"/>
</dbReference>
<dbReference type="InterPro" id="IPR023298">
    <property type="entry name" value="ATPase_P-typ_TM_dom_sf"/>
</dbReference>
<dbReference type="SUPFAM" id="SSF56784">
    <property type="entry name" value="HAD-like"/>
    <property type="match status" value="1"/>
</dbReference>
<dbReference type="PRINTS" id="PR00120">
    <property type="entry name" value="HATPASE"/>
</dbReference>
<keyword evidence="5 6" id="KW-0472">Membrane</keyword>
<dbReference type="InterPro" id="IPR023214">
    <property type="entry name" value="HAD_sf"/>
</dbReference>
<feature type="transmembrane region" description="Helical" evidence="6">
    <location>
        <begin position="234"/>
        <end position="253"/>
    </location>
</feature>
<evidence type="ECO:0000256" key="2">
    <source>
        <dbReference type="ARBA" id="ARBA00006024"/>
    </source>
</evidence>
<keyword evidence="6" id="KW-0067">ATP-binding</keyword>
<evidence type="ECO:0000256" key="5">
    <source>
        <dbReference type="ARBA" id="ARBA00023136"/>
    </source>
</evidence>
<name>A0A7W9DAR5_9MICC</name>
<dbReference type="InterPro" id="IPR018303">
    <property type="entry name" value="ATPase_P-typ_P_site"/>
</dbReference>
<dbReference type="InterPro" id="IPR027256">
    <property type="entry name" value="P-typ_ATPase_IB"/>
</dbReference>
<dbReference type="RefSeq" id="WP_183641170.1">
    <property type="nucleotide sequence ID" value="NZ_JACHBL010000001.1"/>
</dbReference>
<keyword evidence="6" id="KW-0547">Nucleotide-binding</keyword>
<dbReference type="GO" id="GO:0046872">
    <property type="term" value="F:metal ion binding"/>
    <property type="evidence" value="ECO:0007669"/>
    <property type="project" value="UniProtKB-KW"/>
</dbReference>
<reference evidence="8 9" key="1">
    <citation type="submission" date="2020-08" db="EMBL/GenBank/DDBJ databases">
        <title>Sequencing the genomes of 1000 actinobacteria strains.</title>
        <authorList>
            <person name="Klenk H.-P."/>
        </authorList>
    </citation>
    <scope>NUCLEOTIDE SEQUENCE [LARGE SCALE GENOMIC DNA]</scope>
    <source>
        <strain evidence="8 9">DSM 23694</strain>
    </source>
</reference>